<accession>A0ACD4NRE9</accession>
<gene>
    <name evidence="1" type="ORF">OXU80_03245</name>
</gene>
<evidence type="ECO:0000313" key="1">
    <source>
        <dbReference type="EMBL" id="WAJ29267.1"/>
    </source>
</evidence>
<sequence>MHLALLCPPFYSHLRVFEALGSELAARGHRVTLVLNAGAAEPLGATRRLTTVEAEHAGRGTPPAVLAMRGAARPTGILGTLRTVADTARLTDELCREGPGLLAALGAEAIVGDETEGAAGLLAARLGLPLVSIACGLPVDPDPAVPLPYLAWDYDPSEKGLKRNAGGRTVARLLLTRQRRVLALWARRFGLEPREGAEDWTSTRLRLSQTVPAFDFPHSAPSPIRGVGPIRARESAGADRALADLPAGRPIVFASLGTMQGHRLGIFRTVAAACRRLGAVSVVAHCGRLSPAEAASIGADLVRDFFPQGPILARADACVSHGGLNTALDAMQAGTPVLAVPIAFDQPGVAARLVHHGAGLRLGRVLLSARAVETSLARLLQEPSFRANASRIGREIERSGGRSLAADLIEEALGIGSSAVRSGAAAR</sequence>
<proteinExistence type="predicted"/>
<organism evidence="1 2">
    <name type="scientific">Antarcticirhabdus aurantiaca</name>
    <dbReference type="NCBI Taxonomy" id="2606717"/>
    <lineage>
        <taxon>Bacteria</taxon>
        <taxon>Pseudomonadati</taxon>
        <taxon>Pseudomonadota</taxon>
        <taxon>Alphaproteobacteria</taxon>
        <taxon>Hyphomicrobiales</taxon>
        <taxon>Aurantimonadaceae</taxon>
        <taxon>Antarcticirhabdus</taxon>
    </lineage>
</organism>
<keyword evidence="2" id="KW-1185">Reference proteome</keyword>
<reference evidence="1" key="1">
    <citation type="submission" date="2022-11" db="EMBL/GenBank/DDBJ databases">
        <title>beta-Carotene-producing bacterium, Jeongeuplla avenae sp. nov., alleviates the salt stress of Arabidopsis seedlings.</title>
        <authorList>
            <person name="Jiang L."/>
            <person name="Lee J."/>
        </authorList>
    </citation>
    <scope>NUCLEOTIDE SEQUENCE</scope>
    <source>
        <strain evidence="1">DY_R2A_6</strain>
    </source>
</reference>
<dbReference type="Proteomes" id="UP001163223">
    <property type="component" value="Chromosome"/>
</dbReference>
<name>A0ACD4NRE9_9HYPH</name>
<dbReference type="EMBL" id="CP113520">
    <property type="protein sequence ID" value="WAJ29267.1"/>
    <property type="molecule type" value="Genomic_DNA"/>
</dbReference>
<protein>
    <submittedName>
        <fullName evidence="1">Glycosyltransferase</fullName>
    </submittedName>
</protein>
<evidence type="ECO:0000313" key="2">
    <source>
        <dbReference type="Proteomes" id="UP001163223"/>
    </source>
</evidence>